<evidence type="ECO:0000313" key="2">
    <source>
        <dbReference type="EMBL" id="GFU29895.1"/>
    </source>
</evidence>
<accession>A0A8X6QKB4</accession>
<gene>
    <name evidence="2" type="primary">X975_05883</name>
    <name evidence="2" type="ORF">NPIL_300611</name>
</gene>
<comment type="caution">
    <text evidence="2">The sequence shown here is derived from an EMBL/GenBank/DDBJ whole genome shotgun (WGS) entry which is preliminary data.</text>
</comment>
<organism evidence="2 3">
    <name type="scientific">Nephila pilipes</name>
    <name type="common">Giant wood spider</name>
    <name type="synonym">Nephila maculata</name>
    <dbReference type="NCBI Taxonomy" id="299642"/>
    <lineage>
        <taxon>Eukaryota</taxon>
        <taxon>Metazoa</taxon>
        <taxon>Ecdysozoa</taxon>
        <taxon>Arthropoda</taxon>
        <taxon>Chelicerata</taxon>
        <taxon>Arachnida</taxon>
        <taxon>Araneae</taxon>
        <taxon>Araneomorphae</taxon>
        <taxon>Entelegynae</taxon>
        <taxon>Araneoidea</taxon>
        <taxon>Nephilidae</taxon>
        <taxon>Nephila</taxon>
    </lineage>
</organism>
<name>A0A8X6QKB4_NEPPI</name>
<keyword evidence="3" id="KW-1185">Reference proteome</keyword>
<protein>
    <submittedName>
        <fullName evidence="2">Uncharacterized protein</fullName>
    </submittedName>
</protein>
<dbReference type="AlphaFoldDB" id="A0A8X6QKB4"/>
<evidence type="ECO:0000256" key="1">
    <source>
        <dbReference type="SAM" id="MobiDB-lite"/>
    </source>
</evidence>
<reference evidence="2" key="1">
    <citation type="submission" date="2020-08" db="EMBL/GenBank/DDBJ databases">
        <title>Multicomponent nature underlies the extraordinary mechanical properties of spider dragline silk.</title>
        <authorList>
            <person name="Kono N."/>
            <person name="Nakamura H."/>
            <person name="Mori M."/>
            <person name="Yoshida Y."/>
            <person name="Ohtoshi R."/>
            <person name="Malay A.D."/>
            <person name="Moran D.A.P."/>
            <person name="Tomita M."/>
            <person name="Numata K."/>
            <person name="Arakawa K."/>
        </authorList>
    </citation>
    <scope>NUCLEOTIDE SEQUENCE</scope>
</reference>
<dbReference type="Proteomes" id="UP000887013">
    <property type="component" value="Unassembled WGS sequence"/>
</dbReference>
<dbReference type="EMBL" id="BMAW01129302">
    <property type="protein sequence ID" value="GFU29895.1"/>
    <property type="molecule type" value="Genomic_DNA"/>
</dbReference>
<evidence type="ECO:0000313" key="3">
    <source>
        <dbReference type="Proteomes" id="UP000887013"/>
    </source>
</evidence>
<feature type="region of interest" description="Disordered" evidence="1">
    <location>
        <begin position="23"/>
        <end position="49"/>
    </location>
</feature>
<sequence length="129" mass="14215">MMFLVAIATRKIPQEESLDELQATDDKKVACSSRRAPRKTERSGGKSQHKSLTMVELMFLRHGVRHENVTHVGAVRHFYYQPPGKKSITSTHSWLAGGRAAHQRVVLVGATVVAGDRTNCLIGLMPGPN</sequence>
<dbReference type="OrthoDB" id="10430615at2759"/>
<proteinExistence type="predicted"/>